<evidence type="ECO:0000259" key="2">
    <source>
        <dbReference type="Pfam" id="PF19036"/>
    </source>
</evidence>
<protein>
    <recommendedName>
        <fullName evidence="1">Vacuolar fusion protein MON1</fullName>
    </recommendedName>
</protein>
<accession>A0A4P9YVZ5</accession>
<evidence type="ECO:0000313" key="4">
    <source>
        <dbReference type="EMBL" id="RKP24253.1"/>
    </source>
</evidence>
<dbReference type="AlphaFoldDB" id="A0A4P9YVZ5"/>
<reference evidence="5" key="1">
    <citation type="journal article" date="2018" name="Nat. Microbiol.">
        <title>Leveraging single-cell genomics to expand the fungal tree of life.</title>
        <authorList>
            <person name="Ahrendt S.R."/>
            <person name="Quandt C.A."/>
            <person name="Ciobanu D."/>
            <person name="Clum A."/>
            <person name="Salamov A."/>
            <person name="Andreopoulos B."/>
            <person name="Cheng J.F."/>
            <person name="Woyke T."/>
            <person name="Pelin A."/>
            <person name="Henrissat B."/>
            <person name="Reynolds N.K."/>
            <person name="Benny G.L."/>
            <person name="Smith M.E."/>
            <person name="James T.Y."/>
            <person name="Grigoriev I.V."/>
        </authorList>
    </citation>
    <scope>NUCLEOTIDE SEQUENCE [LARGE SCALE GENOMIC DNA]</scope>
    <source>
        <strain evidence="5">Benny S71-1</strain>
    </source>
</reference>
<dbReference type="InterPro" id="IPR004353">
    <property type="entry name" value="Mon1"/>
</dbReference>
<keyword evidence="1" id="KW-0813">Transport</keyword>
<keyword evidence="5" id="KW-1185">Reference proteome</keyword>
<feature type="domain" description="FUZ/MON1/HPS1 second Longin" evidence="3">
    <location>
        <begin position="174"/>
        <end position="265"/>
    </location>
</feature>
<keyword evidence="1" id="KW-0653">Protein transport</keyword>
<evidence type="ECO:0000256" key="1">
    <source>
        <dbReference type="RuleBase" id="RU367048"/>
    </source>
</evidence>
<dbReference type="Pfam" id="PF19036">
    <property type="entry name" value="Fuz_longin_1"/>
    <property type="match status" value="1"/>
</dbReference>
<dbReference type="GO" id="GO:0035658">
    <property type="term" value="C:Mon1-Ccz1 complex"/>
    <property type="evidence" value="ECO:0007669"/>
    <property type="project" value="TreeGrafter"/>
</dbReference>
<dbReference type="PANTHER" id="PTHR13027:SF7">
    <property type="entry name" value="VACUOLAR FUSION PROTEIN MON1 HOMOLOG"/>
    <property type="match status" value="1"/>
</dbReference>
<gene>
    <name evidence="4" type="ORF">SYNPS1DRAFT_17464</name>
</gene>
<dbReference type="GO" id="GO:0006623">
    <property type="term" value="P:protein targeting to vacuole"/>
    <property type="evidence" value="ECO:0007669"/>
    <property type="project" value="UniProtKB-UniRule"/>
</dbReference>
<comment type="similarity">
    <text evidence="1">Belongs to the MON1/SAND family.</text>
</comment>
<comment type="subcellular location">
    <subcellularLocation>
        <location evidence="1">Endosome</location>
        <location evidence="1">Multivesicular body membrane</location>
        <topology evidence="1">Peripheral membrane protein</topology>
    </subcellularLocation>
    <subcellularLocation>
        <location evidence="1">Prevacuolar compartment membrane</location>
        <topology evidence="1">Peripheral membrane protein</topology>
    </subcellularLocation>
    <subcellularLocation>
        <location evidence="1">Vacuole membrane</location>
        <topology evidence="1">Peripheral membrane protein</topology>
    </subcellularLocation>
</comment>
<proteinExistence type="inferred from homology"/>
<dbReference type="GO" id="GO:0016192">
    <property type="term" value="P:vesicle-mediated transport"/>
    <property type="evidence" value="ECO:0007669"/>
    <property type="project" value="InterPro"/>
</dbReference>
<evidence type="ECO:0000259" key="3">
    <source>
        <dbReference type="Pfam" id="PF19037"/>
    </source>
</evidence>
<dbReference type="EMBL" id="KZ990350">
    <property type="protein sequence ID" value="RKP24253.1"/>
    <property type="molecule type" value="Genomic_DNA"/>
</dbReference>
<keyword evidence="1" id="KW-0072">Autophagy</keyword>
<dbReference type="GO" id="GO:0006914">
    <property type="term" value="P:autophagy"/>
    <property type="evidence" value="ECO:0007669"/>
    <property type="project" value="UniProtKB-UniRule"/>
</dbReference>
<keyword evidence="1" id="KW-0926">Vacuole</keyword>
<dbReference type="PANTHER" id="PTHR13027">
    <property type="entry name" value="SAND PROTEIN-RELATED"/>
    <property type="match status" value="1"/>
</dbReference>
<dbReference type="GO" id="GO:0032585">
    <property type="term" value="C:multivesicular body membrane"/>
    <property type="evidence" value="ECO:0007669"/>
    <property type="project" value="UniProtKB-SubCell"/>
</dbReference>
<dbReference type="InterPro" id="IPR043971">
    <property type="entry name" value="FUZ/MON1/HPS1_longin_2"/>
</dbReference>
<dbReference type="InterPro" id="IPR043972">
    <property type="entry name" value="FUZ/MON1/HPS1_longin_1"/>
</dbReference>
<dbReference type="InterPro" id="IPR011012">
    <property type="entry name" value="Longin-like_dom_sf"/>
</dbReference>
<dbReference type="PRINTS" id="PR01546">
    <property type="entry name" value="YEAST73DUF"/>
</dbReference>
<name>A0A4P9YVZ5_9FUNG</name>
<dbReference type="OrthoDB" id="272411at2759"/>
<dbReference type="Proteomes" id="UP000278143">
    <property type="component" value="Unassembled WGS sequence"/>
</dbReference>
<comment type="function">
    <text evidence="1">Required for multiple vacuole delivery pathways including the cytoplasm to vacuole transport (Cvt), autophagy, pexophagy and endocytosis.</text>
</comment>
<dbReference type="Pfam" id="PF19037">
    <property type="entry name" value="Fuz_longin_2"/>
    <property type="match status" value="1"/>
</dbReference>
<sequence length="301" mass="33919">MTGSSWPKDRKHFFILSSAGKPVYSRYGDESVISSYLGVAQAIISSFESSGDQIRCINAGRHRFVFLNRHPLYLLTVSTSGESESQLRGQLFHLYNQLLSILTAPQLARLFNKRINFDLRRLLAGTEKLFDAMVDALSMQSITELKSVLTARLDASLRHAVTQAFKTAHVKEAGYAALFINNRMVTYAHPRKQPLHPFDLHILTNMVTTSTNYGSGETWTPLCLPRLNRTAFVSAYISYIAPHICFVAVSHDKDAFFALSHYQTRLREVGHHACCIAWTLMPRTMPQVTRDVGLSRPSTRP</sequence>
<organism evidence="4 5">
    <name type="scientific">Syncephalis pseudoplumigaleata</name>
    <dbReference type="NCBI Taxonomy" id="1712513"/>
    <lineage>
        <taxon>Eukaryota</taxon>
        <taxon>Fungi</taxon>
        <taxon>Fungi incertae sedis</taxon>
        <taxon>Zoopagomycota</taxon>
        <taxon>Zoopagomycotina</taxon>
        <taxon>Zoopagomycetes</taxon>
        <taxon>Zoopagales</taxon>
        <taxon>Piptocephalidaceae</taxon>
        <taxon>Syncephalis</taxon>
    </lineage>
</organism>
<dbReference type="GO" id="GO:0000329">
    <property type="term" value="C:fungal-type vacuole membrane"/>
    <property type="evidence" value="ECO:0007669"/>
    <property type="project" value="TreeGrafter"/>
</dbReference>
<keyword evidence="1" id="KW-0472">Membrane</keyword>
<evidence type="ECO:0000313" key="5">
    <source>
        <dbReference type="Proteomes" id="UP000278143"/>
    </source>
</evidence>
<feature type="domain" description="FUZ/MON1/HPS1 first Longin" evidence="2">
    <location>
        <begin position="11"/>
        <end position="132"/>
    </location>
</feature>
<keyword evidence="1" id="KW-0967">Endosome</keyword>
<dbReference type="SUPFAM" id="SSF64356">
    <property type="entry name" value="SNARE-like"/>
    <property type="match status" value="1"/>
</dbReference>